<name>A0A7K0EVH1_9BACT</name>
<dbReference type="OrthoDB" id="1118927at2"/>
<dbReference type="EMBL" id="WJXZ01000020">
    <property type="protein sequence ID" value="MRS65824.1"/>
    <property type="molecule type" value="Genomic_DNA"/>
</dbReference>
<protein>
    <recommendedName>
        <fullName evidence="3">Lipocalin-like domain-containing protein</fullName>
    </recommendedName>
</protein>
<gene>
    <name evidence="1" type="ORF">GJJ30_31360</name>
</gene>
<comment type="caution">
    <text evidence="1">The sequence shown here is derived from an EMBL/GenBank/DDBJ whole genome shotgun (WGS) entry which is preliminary data.</text>
</comment>
<sequence length="146" mass="16726">MKKILPLLTFLLTIWGCQSNEPQHPLVGDWRWVSSIGGIATLHIKPSNNDVRILRFKEDGVFEVYSNQYLLYSGSYQLTNAKSIYSTDKEPGIIVSNFVSQKKDTINFYPLYLMNGNNSIIRKVSTRELELADNCDDCFGHSFVRK</sequence>
<dbReference type="Proteomes" id="UP000441754">
    <property type="component" value="Unassembled WGS sequence"/>
</dbReference>
<evidence type="ECO:0000313" key="2">
    <source>
        <dbReference type="Proteomes" id="UP000441754"/>
    </source>
</evidence>
<reference evidence="1 2" key="1">
    <citation type="journal article" date="2018" name="Antonie Van Leeuwenhoek">
        <title>Larkinella terrae sp. nov., isolated from soil on Jeju Island, South Korea.</title>
        <authorList>
            <person name="Ten L.N."/>
            <person name="Jeon J."/>
            <person name="Park S.J."/>
            <person name="Park S."/>
            <person name="Lee S.Y."/>
            <person name="Kim M.K."/>
            <person name="Jung H.Y."/>
        </authorList>
    </citation>
    <scope>NUCLEOTIDE SEQUENCE [LARGE SCALE GENOMIC DNA]</scope>
    <source>
        <strain evidence="1 2">KCTC 52001</strain>
    </source>
</reference>
<evidence type="ECO:0000313" key="1">
    <source>
        <dbReference type="EMBL" id="MRS65824.1"/>
    </source>
</evidence>
<keyword evidence="2" id="KW-1185">Reference proteome</keyword>
<proteinExistence type="predicted"/>
<dbReference type="RefSeq" id="WP_154179202.1">
    <property type="nucleotide sequence ID" value="NZ_WJXZ01000020.1"/>
</dbReference>
<dbReference type="AlphaFoldDB" id="A0A7K0EVH1"/>
<accession>A0A7K0EVH1</accession>
<evidence type="ECO:0008006" key="3">
    <source>
        <dbReference type="Google" id="ProtNLM"/>
    </source>
</evidence>
<organism evidence="1 2">
    <name type="scientific">Larkinella terrae</name>
    <dbReference type="NCBI Taxonomy" id="2025311"/>
    <lineage>
        <taxon>Bacteria</taxon>
        <taxon>Pseudomonadati</taxon>
        <taxon>Bacteroidota</taxon>
        <taxon>Cytophagia</taxon>
        <taxon>Cytophagales</taxon>
        <taxon>Spirosomataceae</taxon>
        <taxon>Larkinella</taxon>
    </lineage>
</organism>